<evidence type="ECO:0000313" key="4">
    <source>
        <dbReference type="Proteomes" id="UP000298327"/>
    </source>
</evidence>
<comment type="caution">
    <text evidence="3">The sequence shown here is derived from an EMBL/GenBank/DDBJ whole genome shotgun (WGS) entry which is preliminary data.</text>
</comment>
<dbReference type="AlphaFoldDB" id="A0A4Y9YVV0"/>
<evidence type="ECO:0000313" key="3">
    <source>
        <dbReference type="EMBL" id="TFY65857.1"/>
    </source>
</evidence>
<feature type="domain" description="Alpha/beta hydrolase fold-3" evidence="2">
    <location>
        <begin position="92"/>
        <end position="297"/>
    </location>
</feature>
<dbReference type="InterPro" id="IPR013094">
    <property type="entry name" value="AB_hydrolase_3"/>
</dbReference>
<dbReference type="Proteomes" id="UP000298327">
    <property type="component" value="Unassembled WGS sequence"/>
</dbReference>
<dbReference type="SUPFAM" id="SSF53474">
    <property type="entry name" value="alpha/beta-Hydrolases"/>
    <property type="match status" value="1"/>
</dbReference>
<dbReference type="PANTHER" id="PTHR48081">
    <property type="entry name" value="AB HYDROLASE SUPERFAMILY PROTEIN C4A8.06C"/>
    <property type="match status" value="1"/>
</dbReference>
<keyword evidence="1" id="KW-0378">Hydrolase</keyword>
<dbReference type="InterPro" id="IPR029058">
    <property type="entry name" value="AB_hydrolase_fold"/>
</dbReference>
<dbReference type="GO" id="GO:0016787">
    <property type="term" value="F:hydrolase activity"/>
    <property type="evidence" value="ECO:0007669"/>
    <property type="project" value="UniProtKB-KW"/>
</dbReference>
<dbReference type="STRING" id="205917.A0A4Y9YVV0"/>
<accession>A0A4Y9YVV0</accession>
<dbReference type="Pfam" id="PF07859">
    <property type="entry name" value="Abhydrolase_3"/>
    <property type="match status" value="1"/>
</dbReference>
<dbReference type="InterPro" id="IPR050300">
    <property type="entry name" value="GDXG_lipolytic_enzyme"/>
</dbReference>
<evidence type="ECO:0000256" key="1">
    <source>
        <dbReference type="ARBA" id="ARBA00022801"/>
    </source>
</evidence>
<proteinExistence type="predicted"/>
<dbReference type="PANTHER" id="PTHR48081:SF8">
    <property type="entry name" value="ALPHA_BETA HYDROLASE FOLD-3 DOMAIN-CONTAINING PROTEIN-RELATED"/>
    <property type="match status" value="1"/>
</dbReference>
<protein>
    <recommendedName>
        <fullName evidence="2">Alpha/beta hydrolase fold-3 domain-containing protein</fullName>
    </recommendedName>
</protein>
<keyword evidence="4" id="KW-1185">Reference proteome</keyword>
<evidence type="ECO:0000259" key="2">
    <source>
        <dbReference type="Pfam" id="PF07859"/>
    </source>
</evidence>
<dbReference type="ESTHER" id="9agam-a0a4y9yvv0">
    <property type="family name" value="Hormone-sensitive_lipase_like"/>
</dbReference>
<dbReference type="Gene3D" id="3.40.50.1820">
    <property type="entry name" value="alpha/beta hydrolase"/>
    <property type="match status" value="1"/>
</dbReference>
<sequence length="355" mass="39384">MSQYAHLSTPDPEILQALAAFSKIEPPKDIAGVRAQMEALAARNNELFKHELPDAFLYRVEDHVVPVDGGEVRVKCAIPTAKGGEDSTYPLLVYFHSGGWSTGTLAQDDHLLRKICVSNQITTVNVEYRLAPENPYPIPLDDGYAALKWAAENAAILNASLSKGFIIGGQSAGGEMTGMLAHRARDDPFFRDRPLTGQILEVPAIIHPLGYPEQYKDELLSFEQNKDSPFLSKEQAFTFLSVYGASPTDPEAWPLLQKNHEGLPPAVLHICGMDPLRDEGILYNKVLKEAGVKTKFYMRVNCPLPFLARSKAALYNRYPGAPHVFQLVLPQLEISKRYLDNFKTGLQWLLDNAPA</sequence>
<dbReference type="OrthoDB" id="408631at2759"/>
<reference evidence="3 4" key="1">
    <citation type="submission" date="2019-02" db="EMBL/GenBank/DDBJ databases">
        <title>Genome sequencing of the rare red list fungi Dentipellis fragilis.</title>
        <authorList>
            <person name="Buettner E."/>
            <person name="Kellner H."/>
        </authorList>
    </citation>
    <scope>NUCLEOTIDE SEQUENCE [LARGE SCALE GENOMIC DNA]</scope>
    <source>
        <strain evidence="3 4">DSM 105465</strain>
    </source>
</reference>
<dbReference type="EMBL" id="SEOQ01000301">
    <property type="protein sequence ID" value="TFY65857.1"/>
    <property type="molecule type" value="Genomic_DNA"/>
</dbReference>
<organism evidence="3 4">
    <name type="scientific">Dentipellis fragilis</name>
    <dbReference type="NCBI Taxonomy" id="205917"/>
    <lineage>
        <taxon>Eukaryota</taxon>
        <taxon>Fungi</taxon>
        <taxon>Dikarya</taxon>
        <taxon>Basidiomycota</taxon>
        <taxon>Agaricomycotina</taxon>
        <taxon>Agaricomycetes</taxon>
        <taxon>Russulales</taxon>
        <taxon>Hericiaceae</taxon>
        <taxon>Dentipellis</taxon>
    </lineage>
</organism>
<name>A0A4Y9YVV0_9AGAM</name>
<gene>
    <name evidence="3" type="ORF">EVG20_g5226</name>
</gene>